<keyword evidence="10" id="KW-1185">Reference proteome</keyword>
<organism evidence="9 10">
    <name type="scientific">Bathycoccus prasinos</name>
    <dbReference type="NCBI Taxonomy" id="41875"/>
    <lineage>
        <taxon>Eukaryota</taxon>
        <taxon>Viridiplantae</taxon>
        <taxon>Chlorophyta</taxon>
        <taxon>Mamiellophyceae</taxon>
        <taxon>Mamiellales</taxon>
        <taxon>Bathycoccaceae</taxon>
        <taxon>Bathycoccus</taxon>
    </lineage>
</organism>
<dbReference type="GO" id="GO:0016971">
    <property type="term" value="F:flavin-dependent sulfhydryl oxidase activity"/>
    <property type="evidence" value="ECO:0007669"/>
    <property type="project" value="InterPro"/>
</dbReference>
<dbReference type="Pfam" id="PF04777">
    <property type="entry name" value="Evr1_Alr"/>
    <property type="match status" value="1"/>
</dbReference>
<dbReference type="InterPro" id="IPR017905">
    <property type="entry name" value="ERV/ALR_sulphydryl_oxidase"/>
</dbReference>
<dbReference type="STRING" id="41875.K8FHW1"/>
<evidence type="ECO:0000259" key="8">
    <source>
        <dbReference type="PROSITE" id="PS51324"/>
    </source>
</evidence>
<protein>
    <recommendedName>
        <fullName evidence="6">Sulfhydryl oxidase</fullName>
        <ecNumber evidence="6">1.8.3.2</ecNumber>
    </recommendedName>
</protein>
<dbReference type="EC" id="1.8.3.2" evidence="6"/>
<dbReference type="InterPro" id="IPR036774">
    <property type="entry name" value="ERV/ALR_sulphydryl_oxid_sf"/>
</dbReference>
<dbReference type="GeneID" id="19014492"/>
<dbReference type="Proteomes" id="UP000198341">
    <property type="component" value="Chromosome 7"/>
</dbReference>
<dbReference type="PROSITE" id="PS51324">
    <property type="entry name" value="ERV_ALR"/>
    <property type="match status" value="1"/>
</dbReference>
<accession>K8FHW1</accession>
<comment type="cofactor">
    <cofactor evidence="1 6">
        <name>FAD</name>
        <dbReference type="ChEBI" id="CHEBI:57692"/>
    </cofactor>
</comment>
<evidence type="ECO:0000256" key="6">
    <source>
        <dbReference type="RuleBase" id="RU371123"/>
    </source>
</evidence>
<sequence>MGAKSKDGCDTPACSSKDDMMRMMRAVVRERTTTSKSELGENLASSSSSATETARDKKENDAARVQKATVGREEEEERILNATIATCPLSREDLGTGTWGLLHTIAAHFPEKPSTVEKVQARRFFDALGDLYPCTVCKEDFRRDIDEHPPDVSSREALSAWVCERHNEVNAKLGKPTLGCALKTLDKRWKNGGARCGGSTPSE</sequence>
<dbReference type="PANTHER" id="PTHR12645">
    <property type="entry name" value="ALR/ERV"/>
    <property type="match status" value="1"/>
</dbReference>
<gene>
    <name evidence="9" type="ORF">Bathy07g00020</name>
</gene>
<feature type="compositionally biased region" description="Basic and acidic residues" evidence="7">
    <location>
        <begin position="53"/>
        <end position="64"/>
    </location>
</feature>
<feature type="region of interest" description="Disordered" evidence="7">
    <location>
        <begin position="1"/>
        <end position="70"/>
    </location>
</feature>
<dbReference type="GO" id="GO:0050660">
    <property type="term" value="F:flavin adenine dinucleotide binding"/>
    <property type="evidence" value="ECO:0007669"/>
    <property type="project" value="TreeGrafter"/>
</dbReference>
<comment type="catalytic activity">
    <reaction evidence="6">
        <text>2 R'C(R)SH + O2 = R'C(R)S-S(R)CR' + H2O2</text>
        <dbReference type="Rhea" id="RHEA:17357"/>
        <dbReference type="ChEBI" id="CHEBI:15379"/>
        <dbReference type="ChEBI" id="CHEBI:16240"/>
        <dbReference type="ChEBI" id="CHEBI:16520"/>
        <dbReference type="ChEBI" id="CHEBI:17412"/>
        <dbReference type="EC" id="1.8.3.2"/>
    </reaction>
</comment>
<dbReference type="AlphaFoldDB" id="K8FHW1"/>
<dbReference type="Gene3D" id="1.20.120.310">
    <property type="entry name" value="ERV/ALR sulfhydryl oxidase domain"/>
    <property type="match status" value="1"/>
</dbReference>
<evidence type="ECO:0000256" key="4">
    <source>
        <dbReference type="ARBA" id="ARBA00023002"/>
    </source>
</evidence>
<evidence type="ECO:0000256" key="1">
    <source>
        <dbReference type="ARBA" id="ARBA00001974"/>
    </source>
</evidence>
<dbReference type="PANTHER" id="PTHR12645:SF0">
    <property type="entry name" value="FAD-LINKED SULFHYDRYL OXIDASE ALR"/>
    <property type="match status" value="1"/>
</dbReference>
<keyword evidence="3 6" id="KW-0274">FAD</keyword>
<feature type="compositionally biased region" description="Basic and acidic residues" evidence="7">
    <location>
        <begin position="16"/>
        <end position="33"/>
    </location>
</feature>
<feature type="domain" description="ERV/ALR sulfhydryl oxidase" evidence="8">
    <location>
        <begin position="87"/>
        <end position="189"/>
    </location>
</feature>
<dbReference type="RefSeq" id="XP_007512131.1">
    <property type="nucleotide sequence ID" value="XM_007512069.1"/>
</dbReference>
<proteinExistence type="predicted"/>
<dbReference type="SUPFAM" id="SSF69000">
    <property type="entry name" value="FAD-dependent thiol oxidase"/>
    <property type="match status" value="1"/>
</dbReference>
<dbReference type="InterPro" id="IPR039799">
    <property type="entry name" value="ALR/ERV"/>
</dbReference>
<reference evidence="9 10" key="1">
    <citation type="submission" date="2011-10" db="EMBL/GenBank/DDBJ databases">
        <authorList>
            <person name="Genoscope - CEA"/>
        </authorList>
    </citation>
    <scope>NUCLEOTIDE SEQUENCE [LARGE SCALE GENOMIC DNA]</scope>
    <source>
        <strain evidence="9 10">RCC 1105</strain>
    </source>
</reference>
<keyword evidence="5" id="KW-1015">Disulfide bond</keyword>
<evidence type="ECO:0000256" key="5">
    <source>
        <dbReference type="ARBA" id="ARBA00023157"/>
    </source>
</evidence>
<dbReference type="GO" id="GO:0005739">
    <property type="term" value="C:mitochondrion"/>
    <property type="evidence" value="ECO:0007669"/>
    <property type="project" value="TreeGrafter"/>
</dbReference>
<evidence type="ECO:0000256" key="3">
    <source>
        <dbReference type="ARBA" id="ARBA00022827"/>
    </source>
</evidence>
<dbReference type="OrthoDB" id="17199at2759"/>
<evidence type="ECO:0000256" key="2">
    <source>
        <dbReference type="ARBA" id="ARBA00022630"/>
    </source>
</evidence>
<dbReference type="KEGG" id="bpg:Bathy07g00020"/>
<dbReference type="eggNOG" id="KOG3355">
    <property type="taxonomic scope" value="Eukaryota"/>
</dbReference>
<keyword evidence="2 6" id="KW-0285">Flavoprotein</keyword>
<dbReference type="EMBL" id="FO082272">
    <property type="protein sequence ID" value="CCO66219.1"/>
    <property type="molecule type" value="Genomic_DNA"/>
</dbReference>
<evidence type="ECO:0000313" key="10">
    <source>
        <dbReference type="Proteomes" id="UP000198341"/>
    </source>
</evidence>
<keyword evidence="4 6" id="KW-0560">Oxidoreductase</keyword>
<evidence type="ECO:0000313" key="9">
    <source>
        <dbReference type="EMBL" id="CCO66219.1"/>
    </source>
</evidence>
<name>K8FHW1_9CHLO</name>
<evidence type="ECO:0000256" key="7">
    <source>
        <dbReference type="SAM" id="MobiDB-lite"/>
    </source>
</evidence>